<dbReference type="InterPro" id="IPR050546">
    <property type="entry name" value="Glycosyl_Hydrlase_16"/>
</dbReference>
<dbReference type="STRING" id="760192.Halhy_6530"/>
<dbReference type="OrthoDB" id="9809583at2"/>
<evidence type="ECO:0000313" key="3">
    <source>
        <dbReference type="EMBL" id="AEE54346.1"/>
    </source>
</evidence>
<dbReference type="Gene3D" id="2.60.120.200">
    <property type="match status" value="1"/>
</dbReference>
<evidence type="ECO:0000259" key="2">
    <source>
        <dbReference type="PROSITE" id="PS51762"/>
    </source>
</evidence>
<dbReference type="eggNOG" id="COG2273">
    <property type="taxonomic scope" value="Bacteria"/>
</dbReference>
<dbReference type="Proteomes" id="UP000008461">
    <property type="component" value="Chromosome"/>
</dbReference>
<dbReference type="GO" id="GO:0005975">
    <property type="term" value="P:carbohydrate metabolic process"/>
    <property type="evidence" value="ECO:0007669"/>
    <property type="project" value="InterPro"/>
</dbReference>
<gene>
    <name evidence="3" type="ordered locus">Halhy_6530</name>
</gene>
<proteinExistence type="inferred from homology"/>
<feature type="domain" description="GH16" evidence="2">
    <location>
        <begin position="44"/>
        <end position="277"/>
    </location>
</feature>
<reference evidence="3 4" key="1">
    <citation type="journal article" date="2011" name="Stand. Genomic Sci.">
        <title>Complete genome sequence of Haliscomenobacter hydrossis type strain (O).</title>
        <authorList>
            <consortium name="US DOE Joint Genome Institute (JGI-PGF)"/>
            <person name="Daligault H."/>
            <person name="Lapidus A."/>
            <person name="Zeytun A."/>
            <person name="Nolan M."/>
            <person name="Lucas S."/>
            <person name="Del Rio T.G."/>
            <person name="Tice H."/>
            <person name="Cheng J.F."/>
            <person name="Tapia R."/>
            <person name="Han C."/>
            <person name="Goodwin L."/>
            <person name="Pitluck S."/>
            <person name="Liolios K."/>
            <person name="Pagani I."/>
            <person name="Ivanova N."/>
            <person name="Huntemann M."/>
            <person name="Mavromatis K."/>
            <person name="Mikhailova N."/>
            <person name="Pati A."/>
            <person name="Chen A."/>
            <person name="Palaniappan K."/>
            <person name="Land M."/>
            <person name="Hauser L."/>
            <person name="Brambilla E.M."/>
            <person name="Rohde M."/>
            <person name="Verbarg S."/>
            <person name="Goker M."/>
            <person name="Bristow J."/>
            <person name="Eisen J.A."/>
            <person name="Markowitz V."/>
            <person name="Hugenholtz P."/>
            <person name="Kyrpides N.C."/>
            <person name="Klenk H.P."/>
            <person name="Woyke T."/>
        </authorList>
    </citation>
    <scope>NUCLEOTIDE SEQUENCE [LARGE SCALE GENOMIC DNA]</scope>
    <source>
        <strain evidence="4">ATCC 27775 / DSM 1100 / LMG 10767 / O</strain>
    </source>
</reference>
<dbReference type="SUPFAM" id="SSF49899">
    <property type="entry name" value="Concanavalin A-like lectins/glucanases"/>
    <property type="match status" value="1"/>
</dbReference>
<dbReference type="GO" id="GO:0042972">
    <property type="term" value="F:licheninase activity"/>
    <property type="evidence" value="ECO:0007669"/>
    <property type="project" value="UniProtKB-EC"/>
</dbReference>
<protein>
    <submittedName>
        <fullName evidence="3">Licheninase</fullName>
        <ecNumber evidence="3">3.2.1.73</ecNumber>
    </submittedName>
</protein>
<reference key="2">
    <citation type="submission" date="2011-04" db="EMBL/GenBank/DDBJ databases">
        <title>Complete sequence of chromosome of Haliscomenobacter hydrossis DSM 1100.</title>
        <authorList>
            <consortium name="US DOE Joint Genome Institute (JGI-PGF)"/>
            <person name="Lucas S."/>
            <person name="Han J."/>
            <person name="Lapidus A."/>
            <person name="Bruce D."/>
            <person name="Goodwin L."/>
            <person name="Pitluck S."/>
            <person name="Peters L."/>
            <person name="Kyrpides N."/>
            <person name="Mavromatis K."/>
            <person name="Ivanova N."/>
            <person name="Ovchinnikova G."/>
            <person name="Pagani I."/>
            <person name="Daligault H."/>
            <person name="Detter J.C."/>
            <person name="Han C."/>
            <person name="Land M."/>
            <person name="Hauser L."/>
            <person name="Markowitz V."/>
            <person name="Cheng J.-F."/>
            <person name="Hugenholtz P."/>
            <person name="Woyke T."/>
            <person name="Wu D."/>
            <person name="Verbarg S."/>
            <person name="Frueling A."/>
            <person name="Brambilla E."/>
            <person name="Klenk H.-P."/>
            <person name="Eisen J.A."/>
        </authorList>
    </citation>
    <scope>NUCLEOTIDE SEQUENCE</scope>
    <source>
        <strain>DSM 1100</strain>
    </source>
</reference>
<evidence type="ECO:0000256" key="1">
    <source>
        <dbReference type="ARBA" id="ARBA00006865"/>
    </source>
</evidence>
<dbReference type="EC" id="3.2.1.73" evidence="3"/>
<dbReference type="PANTHER" id="PTHR10963:SF55">
    <property type="entry name" value="GLYCOSIDE HYDROLASE FAMILY 16 PROTEIN"/>
    <property type="match status" value="1"/>
</dbReference>
<dbReference type="Pfam" id="PF00722">
    <property type="entry name" value="Glyco_hydro_16"/>
    <property type="match status" value="1"/>
</dbReference>
<dbReference type="AlphaFoldDB" id="F4KSJ5"/>
<accession>F4KSJ5</accession>
<sequence>MSISAHKLHIHRLLLGLILIGAFHNFTLAQKTTRVFAKKPGWKDEFNYQGKPDTNKWNYDLGCNWYNDEVQCYTNRPENVRVENGHLTIEARHEKMEHREYTSTRLLSKGKGDFVYGRFDVRAKLPRGIGTWPAIWLLFSDTPYGNRGWPENGEIDIMEHVGFDPDHVHGTIHCAAFNHVQGTQKGTKKSVKGLEEEFHTFRCDWTPNNIKIFVDDQEYFSFDKPANATWKEWPFDHPHHLILNIAVGGGWGGQKGIDPKAFPAKMEIDYVRYYPLK</sequence>
<dbReference type="PANTHER" id="PTHR10963">
    <property type="entry name" value="GLYCOSYL HYDROLASE-RELATED"/>
    <property type="match status" value="1"/>
</dbReference>
<dbReference type="KEGG" id="hhy:Halhy_6530"/>
<evidence type="ECO:0000313" key="4">
    <source>
        <dbReference type="Proteomes" id="UP000008461"/>
    </source>
</evidence>
<dbReference type="CDD" id="cd08023">
    <property type="entry name" value="GH16_laminarinase_like"/>
    <property type="match status" value="1"/>
</dbReference>
<keyword evidence="3" id="KW-0326">Glycosidase</keyword>
<dbReference type="PROSITE" id="PS51762">
    <property type="entry name" value="GH16_2"/>
    <property type="match status" value="1"/>
</dbReference>
<dbReference type="HOGENOM" id="CLU_019533_0_3_10"/>
<name>F4KSJ5_HALH1</name>
<keyword evidence="4" id="KW-1185">Reference proteome</keyword>
<dbReference type="InterPro" id="IPR013320">
    <property type="entry name" value="ConA-like_dom_sf"/>
</dbReference>
<organism evidence="3 4">
    <name type="scientific">Haliscomenobacter hydrossis (strain ATCC 27775 / DSM 1100 / LMG 10767 / O)</name>
    <dbReference type="NCBI Taxonomy" id="760192"/>
    <lineage>
        <taxon>Bacteria</taxon>
        <taxon>Pseudomonadati</taxon>
        <taxon>Bacteroidota</taxon>
        <taxon>Saprospiria</taxon>
        <taxon>Saprospirales</taxon>
        <taxon>Haliscomenobacteraceae</taxon>
        <taxon>Haliscomenobacter</taxon>
    </lineage>
</organism>
<keyword evidence="3" id="KW-0378">Hydrolase</keyword>
<dbReference type="InterPro" id="IPR000757">
    <property type="entry name" value="Beta-glucanase-like"/>
</dbReference>
<comment type="similarity">
    <text evidence="1">Belongs to the glycosyl hydrolase 16 family.</text>
</comment>
<dbReference type="EMBL" id="CP002691">
    <property type="protein sequence ID" value="AEE54346.1"/>
    <property type="molecule type" value="Genomic_DNA"/>
</dbReference>